<feature type="compositionally biased region" description="Acidic residues" evidence="1">
    <location>
        <begin position="459"/>
        <end position="471"/>
    </location>
</feature>
<feature type="compositionally biased region" description="Polar residues" evidence="1">
    <location>
        <begin position="486"/>
        <end position="500"/>
    </location>
</feature>
<feature type="region of interest" description="Disordered" evidence="1">
    <location>
        <begin position="54"/>
        <end position="74"/>
    </location>
</feature>
<comment type="caution">
    <text evidence="2">The sequence shown here is derived from an EMBL/GenBank/DDBJ whole genome shotgun (WGS) entry which is preliminary data.</text>
</comment>
<accession>A0A7J6LH44</accession>
<gene>
    <name evidence="2" type="ORF">FOL47_007969</name>
</gene>
<feature type="compositionally biased region" description="Polar residues" evidence="1">
    <location>
        <begin position="327"/>
        <end position="344"/>
    </location>
</feature>
<reference evidence="2 3" key="1">
    <citation type="submission" date="2020-04" db="EMBL/GenBank/DDBJ databases">
        <title>Perkinsus chesapeaki whole genome sequence.</title>
        <authorList>
            <person name="Bogema D.R."/>
        </authorList>
    </citation>
    <scope>NUCLEOTIDE SEQUENCE [LARGE SCALE GENOMIC DNA]</scope>
    <source>
        <strain evidence="2">ATCC PRA-425</strain>
    </source>
</reference>
<feature type="compositionally biased region" description="Basic and acidic residues" evidence="1">
    <location>
        <begin position="137"/>
        <end position="146"/>
    </location>
</feature>
<keyword evidence="3" id="KW-1185">Reference proteome</keyword>
<dbReference type="AlphaFoldDB" id="A0A7J6LH44"/>
<proteinExistence type="predicted"/>
<evidence type="ECO:0000313" key="2">
    <source>
        <dbReference type="EMBL" id="KAF4658483.1"/>
    </source>
</evidence>
<protein>
    <submittedName>
        <fullName evidence="2">Uncharacterized protein</fullName>
    </submittedName>
</protein>
<dbReference type="OrthoDB" id="10646824at2759"/>
<dbReference type="Proteomes" id="UP000591131">
    <property type="component" value="Unassembled WGS sequence"/>
</dbReference>
<feature type="region of interest" description="Disordered" evidence="1">
    <location>
        <begin position="426"/>
        <end position="530"/>
    </location>
</feature>
<evidence type="ECO:0000313" key="3">
    <source>
        <dbReference type="Proteomes" id="UP000591131"/>
    </source>
</evidence>
<organism evidence="2 3">
    <name type="scientific">Perkinsus chesapeaki</name>
    <name type="common">Clam parasite</name>
    <name type="synonym">Perkinsus andrewsi</name>
    <dbReference type="NCBI Taxonomy" id="330153"/>
    <lineage>
        <taxon>Eukaryota</taxon>
        <taxon>Sar</taxon>
        <taxon>Alveolata</taxon>
        <taxon>Perkinsozoa</taxon>
        <taxon>Perkinsea</taxon>
        <taxon>Perkinsida</taxon>
        <taxon>Perkinsidae</taxon>
        <taxon>Perkinsus</taxon>
    </lineage>
</organism>
<feature type="region of interest" description="Disordered" evidence="1">
    <location>
        <begin position="137"/>
        <end position="165"/>
    </location>
</feature>
<feature type="region of interest" description="Disordered" evidence="1">
    <location>
        <begin position="227"/>
        <end position="246"/>
    </location>
</feature>
<sequence>MTFAPPRRAPSLMFPADVRREIGGHLLSAAEAMKREMILMRLHDAIQGRRDVFSDAPEPASADAIESPSRRPVQGDPDHFRLALRSLLGVLSRQTSVAALGEKAISEIIASCQGARGFDRHVDGHLKELTSHLLRERERSPTEEKLTPISPKIRPGVKSRKELPSSPKLRLGRELCDELWGLPRPAGTGKVPVAERIRVEGPLVVHRGRGTGSNRSLKMRNRAAARAASVSSKSVETHGDGGGGQCPAWMAHPVKYREARVEEVRRLWAKQEREAAHVQEKLRRERYGDLLSRGQEHTGAVSEAPCNISVVATRRSQSARSLRESGRSLSPVLSKQTLEPSRSAGSPEFTAAMASVMASQRSLVTTSSGMSEGLAEVLASVRPISRRGPFARSAPREVTVVRKALSSVYDHCASRLFVESMTRSYRPKCSGKSVCSKSRQKETNKGTGLPLGAELTSEERDDGEERVEDCVAEIQRGGPEPGVASASEQPPNESNASGSSFDAVGSSLMNEKSAIESRQSSLTVESMRRKSKRIITRATNSIDERSQRSAWYGVVDEAVAEMPSQQQDDDDEDGKYTLTQSVSEVIRRSSLRADPTLAMSASQLYERYISRDDNGEKPNLTDRQVAGEYVEALIRRVTRPSASSARQRRILGGSGYYARTRW</sequence>
<evidence type="ECO:0000256" key="1">
    <source>
        <dbReference type="SAM" id="MobiDB-lite"/>
    </source>
</evidence>
<name>A0A7J6LH44_PERCH</name>
<dbReference type="EMBL" id="JAAPAO010000492">
    <property type="protein sequence ID" value="KAF4658483.1"/>
    <property type="molecule type" value="Genomic_DNA"/>
</dbReference>
<feature type="region of interest" description="Disordered" evidence="1">
    <location>
        <begin position="316"/>
        <end position="346"/>
    </location>
</feature>